<reference evidence="2 3" key="1">
    <citation type="submission" date="2020-01" db="EMBL/GenBank/DDBJ databases">
        <authorList>
            <person name="Kim M.K."/>
        </authorList>
    </citation>
    <scope>NUCLEOTIDE SEQUENCE [LARGE SCALE GENOMIC DNA]</scope>
    <source>
        <strain evidence="2 3">BT213</strain>
    </source>
</reference>
<dbReference type="Proteomes" id="UP000478546">
    <property type="component" value="Unassembled WGS sequence"/>
</dbReference>
<evidence type="ECO:0000313" key="3">
    <source>
        <dbReference type="Proteomes" id="UP000478546"/>
    </source>
</evidence>
<organism evidence="2 3">
    <name type="scientific">Pontibacter fetidus</name>
    <dbReference type="NCBI Taxonomy" id="2700082"/>
    <lineage>
        <taxon>Bacteria</taxon>
        <taxon>Pseudomonadati</taxon>
        <taxon>Bacteroidota</taxon>
        <taxon>Cytophagia</taxon>
        <taxon>Cytophagales</taxon>
        <taxon>Hymenobacteraceae</taxon>
        <taxon>Pontibacter</taxon>
    </lineage>
</organism>
<gene>
    <name evidence="2" type="ORF">GWO68_12720</name>
</gene>
<dbReference type="EMBL" id="JAAEAA010000016">
    <property type="protein sequence ID" value="NDK56783.1"/>
    <property type="molecule type" value="Genomic_DNA"/>
</dbReference>
<feature type="domain" description="DUF3616" evidence="1">
    <location>
        <begin position="26"/>
        <end position="356"/>
    </location>
</feature>
<keyword evidence="3" id="KW-1185">Reference proteome</keyword>
<dbReference type="InterPro" id="IPR022060">
    <property type="entry name" value="DUF3616"/>
</dbReference>
<sequence length="361" mass="40186">MANTITLNFDPVLSLNQGGKHVRDGLSTVLRTGNNLWLSCDERTTIERLTLQKDGSFGGHKSFCLSDYLQLPDHTNSEIDIEGMGMENNYLWLIGSHSLKRKKPRKDDSVAKQMKRLARVTSDPNRYLLARVPIVTDPETGNYTICKACGDPTNPTKKLRAAQLQGDKDGNELMDVLQKDEHIGPYISIPGKDNGFDIEGLATSGNKLYLGLRGPVLRGWAIVLELELEDAKDGFLKLKQLTPERPYKKHFLHLKGKGIRELRIMGDDMYILAGPTMDLDGVIAVYRWRNAVTGQNDSMVHTADLERLCEVPHGHGQESGKDKAEGLAIYDEHNLMVVFDSPTDARKVGAHSVTADIIKIN</sequence>
<evidence type="ECO:0000313" key="2">
    <source>
        <dbReference type="EMBL" id="NDK56783.1"/>
    </source>
</evidence>
<dbReference type="Pfam" id="PF12275">
    <property type="entry name" value="DUF3616"/>
    <property type="match status" value="1"/>
</dbReference>
<dbReference type="RefSeq" id="WP_162346844.1">
    <property type="nucleotide sequence ID" value="NZ_JAAEAA010000016.1"/>
</dbReference>
<evidence type="ECO:0000259" key="1">
    <source>
        <dbReference type="Pfam" id="PF12275"/>
    </source>
</evidence>
<protein>
    <submittedName>
        <fullName evidence="2">DUF3616 domain-containing protein</fullName>
    </submittedName>
</protein>
<name>A0A6B2H374_9BACT</name>
<dbReference type="AlphaFoldDB" id="A0A6B2H374"/>
<accession>A0A6B2H374</accession>
<comment type="caution">
    <text evidence="2">The sequence shown here is derived from an EMBL/GenBank/DDBJ whole genome shotgun (WGS) entry which is preliminary data.</text>
</comment>
<proteinExistence type="predicted"/>